<keyword evidence="3" id="KW-1185">Reference proteome</keyword>
<feature type="region of interest" description="Disordered" evidence="1">
    <location>
        <begin position="34"/>
        <end position="97"/>
    </location>
</feature>
<organism evidence="2 3">
    <name type="scientific">Brassica napus</name>
    <name type="common">Rape</name>
    <dbReference type="NCBI Taxonomy" id="3708"/>
    <lineage>
        <taxon>Eukaryota</taxon>
        <taxon>Viridiplantae</taxon>
        <taxon>Streptophyta</taxon>
        <taxon>Embryophyta</taxon>
        <taxon>Tracheophyta</taxon>
        <taxon>Spermatophyta</taxon>
        <taxon>Magnoliopsida</taxon>
        <taxon>eudicotyledons</taxon>
        <taxon>Gunneridae</taxon>
        <taxon>Pentapetalae</taxon>
        <taxon>rosids</taxon>
        <taxon>malvids</taxon>
        <taxon>Brassicales</taxon>
        <taxon>Brassicaceae</taxon>
        <taxon>Brassiceae</taxon>
        <taxon>Brassica</taxon>
    </lineage>
</organism>
<feature type="compositionally biased region" description="Basic and acidic residues" evidence="1">
    <location>
        <begin position="86"/>
        <end position="97"/>
    </location>
</feature>
<evidence type="ECO:0000256" key="1">
    <source>
        <dbReference type="SAM" id="MobiDB-lite"/>
    </source>
</evidence>
<name>A0ABQ8C3K5_BRANA</name>
<proteinExistence type="predicted"/>
<gene>
    <name evidence="2" type="ORF">HID58_034914</name>
</gene>
<protein>
    <submittedName>
        <fullName evidence="2">Uncharacterized protein</fullName>
    </submittedName>
</protein>
<reference evidence="2 3" key="1">
    <citation type="submission" date="2021-05" db="EMBL/GenBank/DDBJ databases">
        <title>Genome Assembly of Synthetic Allotetraploid Brassica napus Reveals Homoeologous Exchanges between Subgenomes.</title>
        <authorList>
            <person name="Davis J.T."/>
        </authorList>
    </citation>
    <scope>NUCLEOTIDE SEQUENCE [LARGE SCALE GENOMIC DNA]</scope>
    <source>
        <strain evidence="3">cv. Da-Ae</strain>
        <tissue evidence="2">Seedling</tissue>
    </source>
</reference>
<sequence>MGTAASQIRLFAAWTRVAILAVEGIRVARFSRHHRFSSSPEIPPSDHPSQTGTPSFRAEIRRRKAVGTLTPRRLEPMTAELTKLPRHGDKRPAATDL</sequence>
<accession>A0ABQ8C3K5</accession>
<dbReference type="Proteomes" id="UP000824890">
    <property type="component" value="Unassembled WGS sequence"/>
</dbReference>
<comment type="caution">
    <text evidence="2">The sequence shown here is derived from an EMBL/GenBank/DDBJ whole genome shotgun (WGS) entry which is preliminary data.</text>
</comment>
<evidence type="ECO:0000313" key="3">
    <source>
        <dbReference type="Proteomes" id="UP000824890"/>
    </source>
</evidence>
<evidence type="ECO:0000313" key="2">
    <source>
        <dbReference type="EMBL" id="KAH0911593.1"/>
    </source>
</evidence>
<dbReference type="EMBL" id="JAGKQM010000009">
    <property type="protein sequence ID" value="KAH0911593.1"/>
    <property type="molecule type" value="Genomic_DNA"/>
</dbReference>